<dbReference type="PANTHER" id="PTHR47505:SF1">
    <property type="entry name" value="DNA UTILIZATION PROTEIN YHGH"/>
    <property type="match status" value="1"/>
</dbReference>
<comment type="similarity">
    <text evidence="1">Belongs to the ComF/GntX family.</text>
</comment>
<dbReference type="CDD" id="cd06223">
    <property type="entry name" value="PRTases_typeI"/>
    <property type="match status" value="1"/>
</dbReference>
<gene>
    <name evidence="3" type="ORF">CLG94_08575</name>
</gene>
<dbReference type="Gene3D" id="3.40.50.2020">
    <property type="match status" value="1"/>
</dbReference>
<dbReference type="InterPro" id="IPR029057">
    <property type="entry name" value="PRTase-like"/>
</dbReference>
<accession>A0A2T4TXJ0</accession>
<organism evidence="3 4">
    <name type="scientific">Candidatus Methylomirabilis limnetica</name>
    <dbReference type="NCBI Taxonomy" id="2033718"/>
    <lineage>
        <taxon>Bacteria</taxon>
        <taxon>Candidatus Methylomirabilota</taxon>
        <taxon>Candidatus Methylomirabilia</taxon>
        <taxon>Candidatus Methylomirabilales</taxon>
        <taxon>Candidatus Methylomirabilaceae</taxon>
        <taxon>Candidatus Methylomirabilis</taxon>
    </lineage>
</organism>
<dbReference type="AlphaFoldDB" id="A0A2T4TXJ0"/>
<protein>
    <recommendedName>
        <fullName evidence="2">Phosphoribosyltransferase domain-containing protein</fullName>
    </recommendedName>
</protein>
<reference evidence="4" key="2">
    <citation type="journal article" date="2018" name="Environ. Microbiol.">
        <title>Bloom of a denitrifying methanotroph, 'Candidatus Methylomirabilis limnetica', in a deep stratified lake.</title>
        <authorList>
            <person name="Graf J.S."/>
            <person name="Mayr M.J."/>
            <person name="Marchant H.K."/>
            <person name="Tienken D."/>
            <person name="Hach P.F."/>
            <person name="Brand A."/>
            <person name="Schubert C.J."/>
            <person name="Kuypers M.M."/>
            <person name="Milucka J."/>
        </authorList>
    </citation>
    <scope>NUCLEOTIDE SEQUENCE [LARGE SCALE GENOMIC DNA]</scope>
    <source>
        <strain evidence="4">Zug</strain>
    </source>
</reference>
<name>A0A2T4TXJ0_9BACT</name>
<evidence type="ECO:0000259" key="2">
    <source>
        <dbReference type="Pfam" id="PF00156"/>
    </source>
</evidence>
<dbReference type="SUPFAM" id="SSF53271">
    <property type="entry name" value="PRTase-like"/>
    <property type="match status" value="1"/>
</dbReference>
<sequence length="152" mass="16732">MRQAILLLKYGGRRTLARHLGRLMVEGAGRLFDPRQFDLLIPVPLHPKRERARGFNQAALLAKEIGTGWGLCVDHRVLQRVRATEAQSGGRREREENVKGAFAVTRSERVKGMRLLLIDDVFTTGATAGECAKVLLAAGAAEVGVYTLARVE</sequence>
<keyword evidence="4" id="KW-1185">Reference proteome</keyword>
<evidence type="ECO:0000313" key="4">
    <source>
        <dbReference type="Proteomes" id="UP000241436"/>
    </source>
</evidence>
<dbReference type="Pfam" id="PF00156">
    <property type="entry name" value="Pribosyltran"/>
    <property type="match status" value="1"/>
</dbReference>
<feature type="domain" description="Phosphoribosyltransferase" evidence="2">
    <location>
        <begin position="94"/>
        <end position="150"/>
    </location>
</feature>
<evidence type="ECO:0000313" key="3">
    <source>
        <dbReference type="EMBL" id="PTL35800.1"/>
    </source>
</evidence>
<reference evidence="3 4" key="1">
    <citation type="submission" date="2017-09" db="EMBL/GenBank/DDBJ databases">
        <title>Bloom of a denitrifying methanotroph, Candidatus Methylomirabilis limnetica, in a deep stratified lake.</title>
        <authorList>
            <person name="Graf J.S."/>
            <person name="Marchant H.K."/>
            <person name="Tienken D."/>
            <person name="Hach P.F."/>
            <person name="Brand A."/>
            <person name="Schubert C.J."/>
            <person name="Kuypers M.M."/>
            <person name="Milucka J."/>
        </authorList>
    </citation>
    <scope>NUCLEOTIDE SEQUENCE [LARGE SCALE GENOMIC DNA]</scope>
    <source>
        <strain evidence="3 4">Zug</strain>
    </source>
</reference>
<dbReference type="Proteomes" id="UP000241436">
    <property type="component" value="Unassembled WGS sequence"/>
</dbReference>
<evidence type="ECO:0000256" key="1">
    <source>
        <dbReference type="ARBA" id="ARBA00008007"/>
    </source>
</evidence>
<dbReference type="InterPro" id="IPR051910">
    <property type="entry name" value="ComF/GntX_DNA_util-trans"/>
</dbReference>
<dbReference type="InterPro" id="IPR000836">
    <property type="entry name" value="PRTase_dom"/>
</dbReference>
<dbReference type="EMBL" id="NVQC01000022">
    <property type="protein sequence ID" value="PTL35800.1"/>
    <property type="molecule type" value="Genomic_DNA"/>
</dbReference>
<proteinExistence type="inferred from homology"/>
<comment type="caution">
    <text evidence="3">The sequence shown here is derived from an EMBL/GenBank/DDBJ whole genome shotgun (WGS) entry which is preliminary data.</text>
</comment>
<dbReference type="PANTHER" id="PTHR47505">
    <property type="entry name" value="DNA UTILIZATION PROTEIN YHGH"/>
    <property type="match status" value="1"/>
</dbReference>